<reference evidence="1 2" key="1">
    <citation type="submission" date="2018-06" db="EMBL/GenBank/DDBJ databases">
        <title>Complete genome sequence of Paracoccus mutanolyticus strain RSP-02 isolated from cellulosic waste.</title>
        <authorList>
            <person name="Amrutha R.N."/>
            <person name="Shrivastav A."/>
            <person name="Buddana S.K."/>
            <person name="Deshpande U."/>
            <person name="Prakasham R.S."/>
        </authorList>
    </citation>
    <scope>NUCLEOTIDE SEQUENCE [LARGE SCALE GENOMIC DNA]</scope>
    <source>
        <strain evidence="1 2">RSP-02</strain>
    </source>
</reference>
<accession>A0ABN5M9C4</accession>
<name>A0ABN5M9C4_9RHOB</name>
<proteinExistence type="predicted"/>
<evidence type="ECO:0000313" key="1">
    <source>
        <dbReference type="EMBL" id="AWX93613.1"/>
    </source>
</evidence>
<evidence type="ECO:0000313" key="2">
    <source>
        <dbReference type="Proteomes" id="UP000249922"/>
    </source>
</evidence>
<dbReference type="Proteomes" id="UP000249922">
    <property type="component" value="Chromosome"/>
</dbReference>
<dbReference type="EMBL" id="CP030239">
    <property type="protein sequence ID" value="AWX93613.1"/>
    <property type="molecule type" value="Genomic_DNA"/>
</dbReference>
<gene>
    <name evidence="1" type="ORF">DPM13_12360</name>
</gene>
<organism evidence="1 2">
    <name type="scientific">Paracoccus mutanolyticus</name>
    <dbReference type="NCBI Taxonomy" id="1499308"/>
    <lineage>
        <taxon>Bacteria</taxon>
        <taxon>Pseudomonadati</taxon>
        <taxon>Pseudomonadota</taxon>
        <taxon>Alphaproteobacteria</taxon>
        <taxon>Rhodobacterales</taxon>
        <taxon>Paracoccaceae</taxon>
        <taxon>Paracoccus</taxon>
    </lineage>
</organism>
<sequence>MQRSMSRAHNGAENRLLLGRPIPGGGMAMEFAGMSQCRRTRNLLMRYVFCPSRDAGETLGLTLLEVAWKRST</sequence>
<protein>
    <submittedName>
        <fullName evidence="1">Uncharacterized protein</fullName>
    </submittedName>
</protein>
<keyword evidence="2" id="KW-1185">Reference proteome</keyword>